<dbReference type="SUPFAM" id="SSF52540">
    <property type="entry name" value="P-loop containing nucleoside triphosphate hydrolases"/>
    <property type="match status" value="1"/>
</dbReference>
<sequence>MTVVTSDPSAAPLHGRAREQQVLDRLLHDLRAGRSRALVLRGDTGVGKSALLGYLAGQPLAGRVVRTAGVETEPEVAFSALQELCSPLLDRLGRLPAAQQSALATALGLEEGASPGPLLIGLAVLGLFAEAADDEPLVCIVDDVQWLDGMSAAVLAFVARRLDAEAVALVFATADSRFLAGLPELRVARLGEDDARALLDSVLPGPIDPALRDRIIAESQGNPLALVVLSRRTEEGVGRP</sequence>
<dbReference type="HOGENOM" id="CLU_1142104_0_0_11"/>
<evidence type="ECO:0000313" key="4">
    <source>
        <dbReference type="EMBL" id="ACU74000.1"/>
    </source>
</evidence>
<evidence type="ECO:0000259" key="3">
    <source>
        <dbReference type="Pfam" id="PF13191"/>
    </source>
</evidence>
<keyword evidence="2" id="KW-0067">ATP-binding</keyword>
<dbReference type="PANTHER" id="PTHR16305:SF35">
    <property type="entry name" value="TRANSCRIPTIONAL ACTIVATOR DOMAIN"/>
    <property type="match status" value="1"/>
</dbReference>
<keyword evidence="1" id="KW-0547">Nucleotide-binding</keyword>
<dbReference type="Proteomes" id="UP000000851">
    <property type="component" value="Chromosome"/>
</dbReference>
<dbReference type="EMBL" id="CP001700">
    <property type="protein sequence ID" value="ACU74000.1"/>
    <property type="molecule type" value="Genomic_DNA"/>
</dbReference>
<dbReference type="GO" id="GO:0004016">
    <property type="term" value="F:adenylate cyclase activity"/>
    <property type="evidence" value="ECO:0007669"/>
    <property type="project" value="TreeGrafter"/>
</dbReference>
<name>C7Q6G5_CATAD</name>
<dbReference type="KEGG" id="cai:Caci_5141"/>
<accession>C7Q6G5</accession>
<dbReference type="eggNOG" id="COG2909">
    <property type="taxonomic scope" value="Bacteria"/>
</dbReference>
<protein>
    <submittedName>
        <fullName evidence="4">Sigma 54 interacting domain protein</fullName>
    </submittedName>
</protein>
<evidence type="ECO:0000313" key="5">
    <source>
        <dbReference type="Proteomes" id="UP000000851"/>
    </source>
</evidence>
<dbReference type="InterPro" id="IPR027417">
    <property type="entry name" value="P-loop_NTPase"/>
</dbReference>
<dbReference type="Pfam" id="PF13191">
    <property type="entry name" value="AAA_16"/>
    <property type="match status" value="1"/>
</dbReference>
<proteinExistence type="predicted"/>
<keyword evidence="5" id="KW-1185">Reference proteome</keyword>
<dbReference type="InParanoid" id="C7Q6G5"/>
<dbReference type="AlphaFoldDB" id="C7Q6G5"/>
<gene>
    <name evidence="4" type="ordered locus">Caci_5141</name>
</gene>
<dbReference type="PANTHER" id="PTHR16305">
    <property type="entry name" value="TESTICULAR SOLUBLE ADENYLYL CYCLASE"/>
    <property type="match status" value="1"/>
</dbReference>
<dbReference type="InterPro" id="IPR041664">
    <property type="entry name" value="AAA_16"/>
</dbReference>
<feature type="domain" description="Orc1-like AAA ATPase" evidence="3">
    <location>
        <begin position="13"/>
        <end position="168"/>
    </location>
</feature>
<evidence type="ECO:0000256" key="1">
    <source>
        <dbReference type="ARBA" id="ARBA00022741"/>
    </source>
</evidence>
<reference evidence="4 5" key="1">
    <citation type="journal article" date="2009" name="Stand. Genomic Sci.">
        <title>Complete genome sequence of Catenulispora acidiphila type strain (ID 139908).</title>
        <authorList>
            <person name="Copeland A."/>
            <person name="Lapidus A."/>
            <person name="Glavina Del Rio T."/>
            <person name="Nolan M."/>
            <person name="Lucas S."/>
            <person name="Chen F."/>
            <person name="Tice H."/>
            <person name="Cheng J.F."/>
            <person name="Bruce D."/>
            <person name="Goodwin L."/>
            <person name="Pitluck S."/>
            <person name="Mikhailova N."/>
            <person name="Pati A."/>
            <person name="Ivanova N."/>
            <person name="Mavromatis K."/>
            <person name="Chen A."/>
            <person name="Palaniappan K."/>
            <person name="Chain P."/>
            <person name="Land M."/>
            <person name="Hauser L."/>
            <person name="Chang Y.J."/>
            <person name="Jeffries C.D."/>
            <person name="Chertkov O."/>
            <person name="Brettin T."/>
            <person name="Detter J.C."/>
            <person name="Han C."/>
            <person name="Ali Z."/>
            <person name="Tindall B.J."/>
            <person name="Goker M."/>
            <person name="Bristow J."/>
            <person name="Eisen J.A."/>
            <person name="Markowitz V."/>
            <person name="Hugenholtz P."/>
            <person name="Kyrpides N.C."/>
            <person name="Klenk H.P."/>
        </authorList>
    </citation>
    <scope>NUCLEOTIDE SEQUENCE [LARGE SCALE GENOMIC DNA]</scope>
    <source>
        <strain evidence="5">DSM 44928 / JCM 14897 / NBRC 102108 / NRRL B-24433 / ID139908</strain>
    </source>
</reference>
<dbReference type="STRING" id="479433.Caci_5141"/>
<organism evidence="4 5">
    <name type="scientific">Catenulispora acidiphila (strain DSM 44928 / JCM 14897 / NBRC 102108 / NRRL B-24433 / ID139908)</name>
    <dbReference type="NCBI Taxonomy" id="479433"/>
    <lineage>
        <taxon>Bacteria</taxon>
        <taxon>Bacillati</taxon>
        <taxon>Actinomycetota</taxon>
        <taxon>Actinomycetes</taxon>
        <taxon>Catenulisporales</taxon>
        <taxon>Catenulisporaceae</taxon>
        <taxon>Catenulispora</taxon>
    </lineage>
</organism>
<dbReference type="RefSeq" id="WP_015793729.1">
    <property type="nucleotide sequence ID" value="NC_013131.1"/>
</dbReference>
<dbReference type="GO" id="GO:0005524">
    <property type="term" value="F:ATP binding"/>
    <property type="evidence" value="ECO:0007669"/>
    <property type="project" value="UniProtKB-KW"/>
</dbReference>
<dbReference type="Gene3D" id="3.40.50.300">
    <property type="entry name" value="P-loop containing nucleotide triphosphate hydrolases"/>
    <property type="match status" value="1"/>
</dbReference>
<dbReference type="GO" id="GO:0005737">
    <property type="term" value="C:cytoplasm"/>
    <property type="evidence" value="ECO:0007669"/>
    <property type="project" value="TreeGrafter"/>
</dbReference>
<evidence type="ECO:0000256" key="2">
    <source>
        <dbReference type="ARBA" id="ARBA00022840"/>
    </source>
</evidence>